<gene>
    <name evidence="1" type="ORF">DFR38_102345</name>
</gene>
<evidence type="ECO:0000313" key="1">
    <source>
        <dbReference type="EMBL" id="PXX50688.1"/>
    </source>
</evidence>
<proteinExistence type="predicted"/>
<reference evidence="1 2" key="1">
    <citation type="submission" date="2018-05" db="EMBL/GenBank/DDBJ databases">
        <title>Genomic Encyclopedia of Type Strains, Phase IV (KMG-IV): sequencing the most valuable type-strain genomes for metagenomic binning, comparative biology and taxonomic classification.</title>
        <authorList>
            <person name="Goeker M."/>
        </authorList>
    </citation>
    <scope>NUCLEOTIDE SEQUENCE [LARGE SCALE GENOMIC DNA]</scope>
    <source>
        <strain evidence="1 2">DSM 25134</strain>
    </source>
</reference>
<dbReference type="InterPro" id="IPR005358">
    <property type="entry name" value="Puta_zinc/iron-chelating_dom"/>
</dbReference>
<dbReference type="Pfam" id="PF03692">
    <property type="entry name" value="CxxCxxCC"/>
    <property type="match status" value="1"/>
</dbReference>
<name>A0A318JR13_9NEIS</name>
<comment type="caution">
    <text evidence="1">The sequence shown here is derived from an EMBL/GenBank/DDBJ whole genome shotgun (WGS) entry which is preliminary data.</text>
</comment>
<dbReference type="EMBL" id="QJKC01000002">
    <property type="protein sequence ID" value="PXX50688.1"/>
    <property type="molecule type" value="Genomic_DNA"/>
</dbReference>
<keyword evidence="2" id="KW-1185">Reference proteome</keyword>
<protein>
    <recommendedName>
        <fullName evidence="3">Ferredoxin</fullName>
    </recommendedName>
</protein>
<sequence length="118" mass="12641">MMNAPATVTFNPCLDCGACCASFRVSFYWAEAVSLGLPDTVLEQASPWHACLRGTNQPAPRCHALQGEVGQSVSCSLYAQRPSPCREVRAGDAQCRKARQRHGLPALAAAEAFRCESG</sequence>
<evidence type="ECO:0000313" key="2">
    <source>
        <dbReference type="Proteomes" id="UP000248395"/>
    </source>
</evidence>
<dbReference type="RefSeq" id="WP_239688682.1">
    <property type="nucleotide sequence ID" value="NZ_LNQU01000065.1"/>
</dbReference>
<dbReference type="Proteomes" id="UP000248395">
    <property type="component" value="Unassembled WGS sequence"/>
</dbReference>
<evidence type="ECO:0008006" key="3">
    <source>
        <dbReference type="Google" id="ProtNLM"/>
    </source>
</evidence>
<accession>A0A318JR13</accession>
<organism evidence="1 2">
    <name type="scientific">Aquitalea magnusonii</name>
    <dbReference type="NCBI Taxonomy" id="332411"/>
    <lineage>
        <taxon>Bacteria</taxon>
        <taxon>Pseudomonadati</taxon>
        <taxon>Pseudomonadota</taxon>
        <taxon>Betaproteobacteria</taxon>
        <taxon>Neisseriales</taxon>
        <taxon>Chromobacteriaceae</taxon>
        <taxon>Aquitalea</taxon>
    </lineage>
</organism>
<dbReference type="AlphaFoldDB" id="A0A318JR13"/>